<keyword evidence="2" id="KW-0862">Zinc</keyword>
<dbReference type="InterPro" id="IPR036875">
    <property type="entry name" value="Znf_CCHC_sf"/>
</dbReference>
<evidence type="ECO:0000256" key="1">
    <source>
        <dbReference type="ARBA" id="ARBA00022664"/>
    </source>
</evidence>
<keyword evidence="2" id="KW-0863">Zinc-finger</keyword>
<dbReference type="HOGENOM" id="CLU_004135_0_0_1"/>
<evidence type="ECO:0000256" key="2">
    <source>
        <dbReference type="PROSITE-ProRule" id="PRU00047"/>
    </source>
</evidence>
<keyword evidence="2" id="KW-0479">Metal-binding</keyword>
<sequence length="455" mass="50995">MRRLKWQCPITLWDRDDKKYKVKNLEAYVLQSRKKSTVKSLGTWRKYTRNFLTISGWLKKNERISQDEENLYFWKGIPRAFRTILEPRLLASQPTYDLSKPFAMAQVNTKAEALLQRNRFDADRLPSDDESSDDDSDSESEQMNHMSLSDPEYGILYLKACRMDPLVASVVRPPMIAPTQPVQAAQPLASTPVPPAPPSSMPPPNRAANPPPSRADMKCFGCGATGHGINNCQTIIDLVSQGVVARDASGRLVMKDGSRIYRGMDEPFVTAIQRQASTATSHFHQVPIETVKQEFDPNNDDVIMEDSDLEERPSAAKKNKASNAKSETHKRVPRQNQVQAQVDQWQLLGKVLSTPVTLQVGEVFGMSKEMSHHLQEVLKPAKSPAANKNVVATAFIPRTKGILIHLRMEIDDKPIMAIIDTGSQLNIASRRTWKTLIHRPMDVARSCNMNDANGG</sequence>
<dbReference type="InterPro" id="IPR001969">
    <property type="entry name" value="Aspartic_peptidase_AS"/>
</dbReference>
<dbReference type="PROSITE" id="PS50158">
    <property type="entry name" value="ZF_CCHC"/>
    <property type="match status" value="1"/>
</dbReference>
<evidence type="ECO:0000256" key="3">
    <source>
        <dbReference type="SAM" id="MobiDB-lite"/>
    </source>
</evidence>
<reference evidence="5 6" key="1">
    <citation type="journal article" date="2012" name="Science">
        <title>The Paleozoic origin of enzymatic lignin decomposition reconstructed from 31 fungal genomes.</title>
        <authorList>
            <person name="Floudas D."/>
            <person name="Binder M."/>
            <person name="Riley R."/>
            <person name="Barry K."/>
            <person name="Blanchette R.A."/>
            <person name="Henrissat B."/>
            <person name="Martinez A.T."/>
            <person name="Otillar R."/>
            <person name="Spatafora J.W."/>
            <person name="Yadav J.S."/>
            <person name="Aerts A."/>
            <person name="Benoit I."/>
            <person name="Boyd A."/>
            <person name="Carlson A."/>
            <person name="Copeland A."/>
            <person name="Coutinho P.M."/>
            <person name="de Vries R.P."/>
            <person name="Ferreira P."/>
            <person name="Findley K."/>
            <person name="Foster B."/>
            <person name="Gaskell J."/>
            <person name="Glotzer D."/>
            <person name="Gorecki P."/>
            <person name="Heitman J."/>
            <person name="Hesse C."/>
            <person name="Hori C."/>
            <person name="Igarashi K."/>
            <person name="Jurgens J.A."/>
            <person name="Kallen N."/>
            <person name="Kersten P."/>
            <person name="Kohler A."/>
            <person name="Kuees U."/>
            <person name="Kumar T.K.A."/>
            <person name="Kuo A."/>
            <person name="LaButti K."/>
            <person name="Larrondo L.F."/>
            <person name="Lindquist E."/>
            <person name="Ling A."/>
            <person name="Lombard V."/>
            <person name="Lucas S."/>
            <person name="Lundell T."/>
            <person name="Martin R."/>
            <person name="McLaughlin D.J."/>
            <person name="Morgenstern I."/>
            <person name="Morin E."/>
            <person name="Murat C."/>
            <person name="Nagy L.G."/>
            <person name="Nolan M."/>
            <person name="Ohm R.A."/>
            <person name="Patyshakuliyeva A."/>
            <person name="Rokas A."/>
            <person name="Ruiz-Duenas F.J."/>
            <person name="Sabat G."/>
            <person name="Salamov A."/>
            <person name="Samejima M."/>
            <person name="Schmutz J."/>
            <person name="Slot J.C."/>
            <person name="St John F."/>
            <person name="Stenlid J."/>
            <person name="Sun H."/>
            <person name="Sun S."/>
            <person name="Syed K."/>
            <person name="Tsang A."/>
            <person name="Wiebenga A."/>
            <person name="Young D."/>
            <person name="Pisabarro A."/>
            <person name="Eastwood D.C."/>
            <person name="Martin F."/>
            <person name="Cullen D."/>
            <person name="Grigoriev I.V."/>
            <person name="Hibbett D.S."/>
        </authorList>
    </citation>
    <scope>NUCLEOTIDE SEQUENCE</scope>
    <source>
        <strain evidence="6">FP-58527</strain>
    </source>
</reference>
<protein>
    <recommendedName>
        <fullName evidence="4">CCHC-type domain-containing protein</fullName>
    </recommendedName>
</protein>
<keyword evidence="6" id="KW-1185">Reference proteome</keyword>
<dbReference type="PROSITE" id="PS00141">
    <property type="entry name" value="ASP_PROTEASE"/>
    <property type="match status" value="1"/>
</dbReference>
<feature type="region of interest" description="Disordered" evidence="3">
    <location>
        <begin position="118"/>
        <end position="146"/>
    </location>
</feature>
<dbReference type="AlphaFoldDB" id="S8FEW8"/>
<dbReference type="InterPro" id="IPR001878">
    <property type="entry name" value="Znf_CCHC"/>
</dbReference>
<evidence type="ECO:0000259" key="4">
    <source>
        <dbReference type="PROSITE" id="PS50158"/>
    </source>
</evidence>
<feature type="non-terminal residue" evidence="5">
    <location>
        <position position="455"/>
    </location>
</feature>
<feature type="compositionally biased region" description="Acidic residues" evidence="3">
    <location>
        <begin position="128"/>
        <end position="140"/>
    </location>
</feature>
<feature type="region of interest" description="Disordered" evidence="3">
    <location>
        <begin position="307"/>
        <end position="338"/>
    </location>
</feature>
<dbReference type="EMBL" id="KE504152">
    <property type="protein sequence ID" value="EPT00031.1"/>
    <property type="molecule type" value="Genomic_DNA"/>
</dbReference>
<dbReference type="GO" id="GO:0006508">
    <property type="term" value="P:proteolysis"/>
    <property type="evidence" value="ECO:0007669"/>
    <property type="project" value="InterPro"/>
</dbReference>
<organism evidence="5 6">
    <name type="scientific">Fomitopsis schrenkii</name>
    <name type="common">Brown rot fungus</name>
    <dbReference type="NCBI Taxonomy" id="2126942"/>
    <lineage>
        <taxon>Eukaryota</taxon>
        <taxon>Fungi</taxon>
        <taxon>Dikarya</taxon>
        <taxon>Basidiomycota</taxon>
        <taxon>Agaricomycotina</taxon>
        <taxon>Agaricomycetes</taxon>
        <taxon>Polyporales</taxon>
        <taxon>Fomitopsis</taxon>
    </lineage>
</organism>
<dbReference type="GO" id="GO:0003676">
    <property type="term" value="F:nucleic acid binding"/>
    <property type="evidence" value="ECO:0007669"/>
    <property type="project" value="InterPro"/>
</dbReference>
<dbReference type="GO" id="GO:0006397">
    <property type="term" value="P:mRNA processing"/>
    <property type="evidence" value="ECO:0007669"/>
    <property type="project" value="UniProtKB-KW"/>
</dbReference>
<dbReference type="GO" id="GO:0008270">
    <property type="term" value="F:zinc ion binding"/>
    <property type="evidence" value="ECO:0007669"/>
    <property type="project" value="UniProtKB-KW"/>
</dbReference>
<accession>S8FEW8</accession>
<dbReference type="Proteomes" id="UP000015241">
    <property type="component" value="Unassembled WGS sequence"/>
</dbReference>
<dbReference type="SUPFAM" id="SSF57756">
    <property type="entry name" value="Retrovirus zinc finger-like domains"/>
    <property type="match status" value="1"/>
</dbReference>
<dbReference type="GO" id="GO:0004190">
    <property type="term" value="F:aspartic-type endopeptidase activity"/>
    <property type="evidence" value="ECO:0007669"/>
    <property type="project" value="InterPro"/>
</dbReference>
<evidence type="ECO:0000313" key="6">
    <source>
        <dbReference type="Proteomes" id="UP000015241"/>
    </source>
</evidence>
<keyword evidence="1" id="KW-0507">mRNA processing</keyword>
<evidence type="ECO:0000313" key="5">
    <source>
        <dbReference type="EMBL" id="EPT00031.1"/>
    </source>
</evidence>
<dbReference type="OrthoDB" id="2801991at2759"/>
<gene>
    <name evidence="5" type="ORF">FOMPIDRAFT_1123326</name>
</gene>
<dbReference type="STRING" id="743788.S8FEW8"/>
<dbReference type="eggNOG" id="ENOG502SINH">
    <property type="taxonomic scope" value="Eukaryota"/>
</dbReference>
<name>S8FEW8_FOMSC</name>
<dbReference type="InParanoid" id="S8FEW8"/>
<feature type="domain" description="CCHC-type" evidence="4">
    <location>
        <begin position="218"/>
        <end position="232"/>
    </location>
</feature>
<feature type="compositionally biased region" description="Basic and acidic residues" evidence="3">
    <location>
        <begin position="118"/>
        <end position="127"/>
    </location>
</feature>
<proteinExistence type="predicted"/>
<feature type="region of interest" description="Disordered" evidence="3">
    <location>
        <begin position="181"/>
        <end position="212"/>
    </location>
</feature>
<feature type="compositionally biased region" description="Pro residues" evidence="3">
    <location>
        <begin position="192"/>
        <end position="212"/>
    </location>
</feature>